<dbReference type="Proteomes" id="UP000494206">
    <property type="component" value="Unassembled WGS sequence"/>
</dbReference>
<comment type="caution">
    <text evidence="3">The sequence shown here is derived from an EMBL/GenBank/DDBJ whole genome shotgun (WGS) entry which is preliminary data.</text>
</comment>
<keyword evidence="2" id="KW-0732">Signal</keyword>
<dbReference type="AlphaFoldDB" id="A0A8S1FBL5"/>
<gene>
    <name evidence="3" type="ORF">CBOVIS_LOCUS12638</name>
</gene>
<dbReference type="EMBL" id="CADEPM010000012">
    <property type="protein sequence ID" value="CAB3411223.1"/>
    <property type="molecule type" value="Genomic_DNA"/>
</dbReference>
<keyword evidence="4" id="KW-1185">Reference proteome</keyword>
<reference evidence="3 4" key="1">
    <citation type="submission" date="2020-04" db="EMBL/GenBank/DDBJ databases">
        <authorList>
            <person name="Laetsch R D."/>
            <person name="Stevens L."/>
            <person name="Kumar S."/>
            <person name="Blaxter L. M."/>
        </authorList>
    </citation>
    <scope>NUCLEOTIDE SEQUENCE [LARGE SCALE GENOMIC DNA]</scope>
</reference>
<evidence type="ECO:0000256" key="1">
    <source>
        <dbReference type="SAM" id="MobiDB-lite"/>
    </source>
</evidence>
<evidence type="ECO:0000256" key="2">
    <source>
        <dbReference type="SAM" id="SignalP"/>
    </source>
</evidence>
<evidence type="ECO:0000313" key="4">
    <source>
        <dbReference type="Proteomes" id="UP000494206"/>
    </source>
</evidence>
<feature type="region of interest" description="Disordered" evidence="1">
    <location>
        <begin position="72"/>
        <end position="102"/>
    </location>
</feature>
<protein>
    <submittedName>
        <fullName evidence="3">Uncharacterized protein</fullName>
    </submittedName>
</protein>
<feature type="signal peptide" evidence="2">
    <location>
        <begin position="1"/>
        <end position="17"/>
    </location>
</feature>
<feature type="chain" id="PRO_5035929768" evidence="2">
    <location>
        <begin position="18"/>
        <end position="278"/>
    </location>
</feature>
<sequence>MLSLFLVFLLTWSCADGNQRDRRGAYMYNTPSYQSYPGYWDSQCNSQYQNWQGGYNMPMEYYGRSMGAFQSQPNTYSQPTSYSGPSSYSRPSSYARPSSYSRPDVYSNVPSGFQIPSSSRSYLMEPAKPQYQASVVSPNLQYQPASDYPKVPIQNQGQAPVPSQHPTIAEYPKQTVEQTQYPSLPKVPQYPSLTSDTQSSGIQQETVQNSWTTTVAAPNNNTPPPMPPTDAEMEQVDATEKQNEVRKARGGAAGPPSINVDTIIPQAQVPEIPMPPSE</sequence>
<accession>A0A8S1FBL5</accession>
<evidence type="ECO:0000313" key="3">
    <source>
        <dbReference type="EMBL" id="CAB3411223.1"/>
    </source>
</evidence>
<feature type="compositionally biased region" description="Basic and acidic residues" evidence="1">
    <location>
        <begin position="238"/>
        <end position="247"/>
    </location>
</feature>
<organism evidence="3 4">
    <name type="scientific">Caenorhabditis bovis</name>
    <dbReference type="NCBI Taxonomy" id="2654633"/>
    <lineage>
        <taxon>Eukaryota</taxon>
        <taxon>Metazoa</taxon>
        <taxon>Ecdysozoa</taxon>
        <taxon>Nematoda</taxon>
        <taxon>Chromadorea</taxon>
        <taxon>Rhabditida</taxon>
        <taxon>Rhabditina</taxon>
        <taxon>Rhabditomorpha</taxon>
        <taxon>Rhabditoidea</taxon>
        <taxon>Rhabditidae</taxon>
        <taxon>Peloderinae</taxon>
        <taxon>Caenorhabditis</taxon>
    </lineage>
</organism>
<name>A0A8S1FBL5_9PELO</name>
<feature type="region of interest" description="Disordered" evidence="1">
    <location>
        <begin position="214"/>
        <end position="278"/>
    </location>
</feature>
<dbReference type="OrthoDB" id="5874155at2759"/>
<feature type="compositionally biased region" description="Low complexity" evidence="1">
    <location>
        <begin position="76"/>
        <end position="102"/>
    </location>
</feature>
<proteinExistence type="predicted"/>